<dbReference type="Pfam" id="PF14604">
    <property type="entry name" value="SH3_9"/>
    <property type="match status" value="1"/>
</dbReference>
<dbReference type="PROSITE" id="PS50002">
    <property type="entry name" value="SH3"/>
    <property type="match status" value="1"/>
</dbReference>
<protein>
    <submittedName>
        <fullName evidence="6">NCK-interacting protein with SH3 domain-like isoform X1</fullName>
    </submittedName>
</protein>
<evidence type="ECO:0000313" key="5">
    <source>
        <dbReference type="Proteomes" id="UP000694844"/>
    </source>
</evidence>
<feature type="compositionally biased region" description="Low complexity" evidence="3">
    <location>
        <begin position="301"/>
        <end position="319"/>
    </location>
</feature>
<dbReference type="GeneID" id="111108470"/>
<dbReference type="RefSeq" id="XP_022300087.1">
    <property type="nucleotide sequence ID" value="XM_022444379.1"/>
</dbReference>
<keyword evidence="1 2" id="KW-0728">SH3 domain</keyword>
<feature type="compositionally biased region" description="Basic and acidic residues" evidence="3">
    <location>
        <begin position="178"/>
        <end position="193"/>
    </location>
</feature>
<dbReference type="InterPro" id="IPR036028">
    <property type="entry name" value="SH3-like_dom_sf"/>
</dbReference>
<sequence>MYRALYKYESCTKNFDLSFEAGDQFTDLEKPEKGWLFVQNGFGEIGYVPASYVEREDNSTLSEILSSIDRAIQNIHYQAAASGSYSHSQRDNLHKLGLHRQHVLKDHGPCSSSEHFTTDLDSSSDTSPHHSEHSSHSESSTPEKHHILPDFHLKKKHIHRPAPPPPEIPADQSPWVTDSHEPWPHHTTGEKTHSSQGSLKHRGSHSSQGSTKHSSPHSSSDSLKRKGQDRGSTKHSSPHSSSDSLKHKGQDRGHHPSQESLKQKTSEETPIISSGVGAVADTDWVHVEEPVPLDQDPPLKSDGGSSAAPSDSAMSSDNSNLLSVSENKMLKSESVISLSSRLSLSNSPVKQLDRPSVINLTTIPLPTNLATELVGEVRRHTKLSYDKSCLAVEVVLTHIANRMPQTAGLMEKILCTFQEVSTASEDDLSHDHVRIQELLEKITECKDDSQQRSWALHEDQPIIAGFLEELLSILENAKPSTCRHAIASDGYDCVHSLVQYYQMEVRLPLRLALLKVFGALCGLESSIIAHLLYSILPLELVSEILHHNQEPKRLSYVTLVLTMIFSTGEPIPSNLHESMSHEFLDKVLDMVENPASVEHDDQCTDALVNLLLAYNLHFPFQEANDIMSILAKKGTVKVFTEKLLEIFNKGEDPIRMFDHQTYPVQSQVKFMIDMFSQTGTASLLYVNDAKVLIDIIIRYLTDLQPGDKVRSSIMILVKLLLQNSDYFDHQHRMTELCECAMSIMKEEDAVTSQDRKEADIILREINKHI</sequence>
<dbReference type="SUPFAM" id="SSF48371">
    <property type="entry name" value="ARM repeat"/>
    <property type="match status" value="1"/>
</dbReference>
<dbReference type="GO" id="GO:0071933">
    <property type="term" value="F:Arp2/3 complex binding"/>
    <property type="evidence" value="ECO:0007669"/>
    <property type="project" value="TreeGrafter"/>
</dbReference>
<gene>
    <name evidence="6" type="primary">LOC111108470</name>
</gene>
<feature type="region of interest" description="Disordered" evidence="3">
    <location>
        <begin position="290"/>
        <end position="319"/>
    </location>
</feature>
<proteinExistence type="predicted"/>
<dbReference type="PANTHER" id="PTHR13357">
    <property type="entry name" value="SH3 ADAPTER PROTEIN SPIN90 NCK INTERACTING PROTEIN WITH SH3 DOMAIN"/>
    <property type="match status" value="1"/>
</dbReference>
<dbReference type="GO" id="GO:0006897">
    <property type="term" value="P:endocytosis"/>
    <property type="evidence" value="ECO:0007669"/>
    <property type="project" value="TreeGrafter"/>
</dbReference>
<accession>A0A8B8B9I7</accession>
<evidence type="ECO:0000256" key="3">
    <source>
        <dbReference type="SAM" id="MobiDB-lite"/>
    </source>
</evidence>
<name>A0A8B8B9I7_CRAVI</name>
<dbReference type="InterPro" id="IPR018556">
    <property type="entry name" value="SPIN90/Ldb17_LRD"/>
</dbReference>
<organism evidence="5 6">
    <name type="scientific">Crassostrea virginica</name>
    <name type="common">Eastern oyster</name>
    <dbReference type="NCBI Taxonomy" id="6565"/>
    <lineage>
        <taxon>Eukaryota</taxon>
        <taxon>Metazoa</taxon>
        <taxon>Spiralia</taxon>
        <taxon>Lophotrochozoa</taxon>
        <taxon>Mollusca</taxon>
        <taxon>Bivalvia</taxon>
        <taxon>Autobranchia</taxon>
        <taxon>Pteriomorphia</taxon>
        <taxon>Ostreida</taxon>
        <taxon>Ostreoidea</taxon>
        <taxon>Ostreidae</taxon>
        <taxon>Crassostrea</taxon>
    </lineage>
</organism>
<evidence type="ECO:0000256" key="1">
    <source>
        <dbReference type="ARBA" id="ARBA00022443"/>
    </source>
</evidence>
<dbReference type="PANTHER" id="PTHR13357:SF1">
    <property type="entry name" value="NCK-INTERACTING PROTEIN WITH SH3 DOMAIN"/>
    <property type="match status" value="1"/>
</dbReference>
<dbReference type="SUPFAM" id="SSF50044">
    <property type="entry name" value="SH3-domain"/>
    <property type="match status" value="1"/>
</dbReference>
<dbReference type="InterPro" id="IPR001452">
    <property type="entry name" value="SH3_domain"/>
</dbReference>
<keyword evidence="5" id="KW-1185">Reference proteome</keyword>
<feature type="domain" description="SH3" evidence="4">
    <location>
        <begin position="1"/>
        <end position="58"/>
    </location>
</feature>
<dbReference type="Proteomes" id="UP000694844">
    <property type="component" value="Chromosome 8"/>
</dbReference>
<dbReference type="Gene3D" id="2.30.30.40">
    <property type="entry name" value="SH3 Domains"/>
    <property type="match status" value="1"/>
</dbReference>
<feature type="compositionally biased region" description="Low complexity" evidence="3">
    <location>
        <begin position="205"/>
        <end position="221"/>
    </location>
</feature>
<feature type="compositionally biased region" description="Low complexity" evidence="3">
    <location>
        <begin position="234"/>
        <end position="243"/>
    </location>
</feature>
<dbReference type="InterPro" id="IPR030125">
    <property type="entry name" value="SPIN90/Ldb17"/>
</dbReference>
<feature type="compositionally biased region" description="Basic and acidic residues" evidence="3">
    <location>
        <begin position="127"/>
        <end position="144"/>
    </location>
</feature>
<reference evidence="6" key="1">
    <citation type="submission" date="2025-08" db="UniProtKB">
        <authorList>
            <consortium name="RefSeq"/>
        </authorList>
    </citation>
    <scope>IDENTIFICATION</scope>
    <source>
        <tissue evidence="6">Whole sample</tissue>
    </source>
</reference>
<feature type="region of interest" description="Disordered" evidence="3">
    <location>
        <begin position="105"/>
        <end position="144"/>
    </location>
</feature>
<dbReference type="Pfam" id="PF09431">
    <property type="entry name" value="SPIN90_LRD"/>
    <property type="match status" value="1"/>
</dbReference>
<dbReference type="AlphaFoldDB" id="A0A8B8B9I7"/>
<dbReference type="InterPro" id="IPR016024">
    <property type="entry name" value="ARM-type_fold"/>
</dbReference>
<feature type="compositionally biased region" description="Basic and acidic residues" evidence="3">
    <location>
        <begin position="222"/>
        <end position="232"/>
    </location>
</feature>
<feature type="region of interest" description="Disordered" evidence="3">
    <location>
        <begin position="156"/>
        <end position="277"/>
    </location>
</feature>
<dbReference type="OrthoDB" id="445362at2759"/>
<dbReference type="KEGG" id="cvn:111108470"/>
<evidence type="ECO:0000256" key="2">
    <source>
        <dbReference type="PROSITE-ProRule" id="PRU00192"/>
    </source>
</evidence>
<evidence type="ECO:0000313" key="6">
    <source>
        <dbReference type="RefSeq" id="XP_022300087.1"/>
    </source>
</evidence>
<evidence type="ECO:0000259" key="4">
    <source>
        <dbReference type="PROSITE" id="PS50002"/>
    </source>
</evidence>
<feature type="compositionally biased region" description="Basic and acidic residues" evidence="3">
    <location>
        <begin position="244"/>
        <end position="267"/>
    </location>
</feature>
<dbReference type="SMART" id="SM00326">
    <property type="entry name" value="SH3"/>
    <property type="match status" value="1"/>
</dbReference>